<dbReference type="GO" id="GO:0005789">
    <property type="term" value="C:endoplasmic reticulum membrane"/>
    <property type="evidence" value="ECO:0007669"/>
    <property type="project" value="TreeGrafter"/>
</dbReference>
<evidence type="ECO:0000256" key="7">
    <source>
        <dbReference type="ARBA" id="ARBA00022955"/>
    </source>
</evidence>
<evidence type="ECO:0000256" key="6">
    <source>
        <dbReference type="ARBA" id="ARBA00022857"/>
    </source>
</evidence>
<dbReference type="GeneID" id="8860407"/>
<keyword evidence="21" id="KW-1185">Reference proteome</keyword>
<evidence type="ECO:0000256" key="15">
    <source>
        <dbReference type="ARBA" id="ARBA00030165"/>
    </source>
</evidence>
<dbReference type="GO" id="GO:0050613">
    <property type="term" value="F:Delta14-sterol reductase activity"/>
    <property type="evidence" value="ECO:0007669"/>
    <property type="project" value="UniProtKB-EC"/>
</dbReference>
<feature type="transmembrane region" description="Helical" evidence="19">
    <location>
        <begin position="230"/>
        <end position="252"/>
    </location>
</feature>
<dbReference type="FunFam" id="1.20.120.1630:FF:000011">
    <property type="entry name" value="Delta(14)-sterol reductase"/>
    <property type="match status" value="1"/>
</dbReference>
<dbReference type="AlphaFoldDB" id="D2V704"/>
<dbReference type="InParanoid" id="D2V704"/>
<evidence type="ECO:0000256" key="19">
    <source>
        <dbReference type="SAM" id="Phobius"/>
    </source>
</evidence>
<dbReference type="GO" id="GO:0016126">
    <property type="term" value="P:sterol biosynthetic process"/>
    <property type="evidence" value="ECO:0007669"/>
    <property type="project" value="UniProtKB-KW"/>
</dbReference>
<dbReference type="eggNOG" id="KOG1435">
    <property type="taxonomic scope" value="Eukaryota"/>
</dbReference>
<evidence type="ECO:0000313" key="20">
    <source>
        <dbReference type="EMBL" id="EFC47171.1"/>
    </source>
</evidence>
<evidence type="ECO:0000256" key="3">
    <source>
        <dbReference type="ARBA" id="ARBA00012413"/>
    </source>
</evidence>
<dbReference type="Gene3D" id="1.20.120.1630">
    <property type="match status" value="1"/>
</dbReference>
<dbReference type="PANTHER" id="PTHR21257">
    <property type="entry name" value="DELTA(14)-STEROL REDUCTASE"/>
    <property type="match status" value="1"/>
</dbReference>
<sequence>MNRQAQIAHHNSGLDVITMLTNLNLKPSTESIIIYLSAVLFSVIGTLLIPGKWVPGAPLKDNSRVYYKTNGLLVVLVGSLIYGALCYTNFQFAGQAIYTLICNSFGELLTVSLVFSILLTTLLYLRGLFIIPEKERNFLYPKWNIPMNFWCGVELNPHFFGFEIKEFSYRPAFLMMSVLNLSYAFEQYRLYGALSTNLVTFQAISFFYTIDAFVFEYGLIYMFDIIEENFGFMLVFGDYLWMPFVFTLQNLYLVNDFNVNHTQTFVNIAIFIVGYIIFRGANNQKFVYRQDPKQVWLGLIEPKTLETARDRKLLISGFWGVARKINYLGDILIAIAQSLPCLQCGYLLPWLYPIYLTALLFHRAMRDNERCKEKYGKFWDEYCKKVKWVMIPGVY</sequence>
<dbReference type="PANTHER" id="PTHR21257:SF52">
    <property type="entry name" value="DELTA(14)-STEROL REDUCTASE TM7SF2"/>
    <property type="match status" value="1"/>
</dbReference>
<evidence type="ECO:0000256" key="8">
    <source>
        <dbReference type="ARBA" id="ARBA00022989"/>
    </source>
</evidence>
<keyword evidence="13" id="KW-1207">Sterol metabolism</keyword>
<evidence type="ECO:0000256" key="18">
    <source>
        <dbReference type="ARBA" id="ARBA00069705"/>
    </source>
</evidence>
<evidence type="ECO:0000256" key="4">
    <source>
        <dbReference type="ARBA" id="ARBA00022516"/>
    </source>
</evidence>
<dbReference type="Proteomes" id="UP000006671">
    <property type="component" value="Unassembled WGS sequence"/>
</dbReference>
<dbReference type="InterPro" id="IPR001171">
    <property type="entry name" value="ERG24_DHCR-like"/>
</dbReference>
<keyword evidence="7" id="KW-0752">Steroid biosynthesis</keyword>
<keyword evidence="12 19" id="KW-0472">Membrane</keyword>
<dbReference type="OrthoDB" id="10262235at2759"/>
<reference evidence="20 21" key="1">
    <citation type="journal article" date="2010" name="Cell">
        <title>The genome of Naegleria gruberi illuminates early eukaryotic versatility.</title>
        <authorList>
            <person name="Fritz-Laylin L.K."/>
            <person name="Prochnik S.E."/>
            <person name="Ginger M.L."/>
            <person name="Dacks J.B."/>
            <person name="Carpenter M.L."/>
            <person name="Field M.C."/>
            <person name="Kuo A."/>
            <person name="Paredez A."/>
            <person name="Chapman J."/>
            <person name="Pham J."/>
            <person name="Shu S."/>
            <person name="Neupane R."/>
            <person name="Cipriano M."/>
            <person name="Mancuso J."/>
            <person name="Tu H."/>
            <person name="Salamov A."/>
            <person name="Lindquist E."/>
            <person name="Shapiro H."/>
            <person name="Lucas S."/>
            <person name="Grigoriev I.V."/>
            <person name="Cande W.Z."/>
            <person name="Fulton C."/>
            <person name="Rokhsar D.S."/>
            <person name="Dawson S.C."/>
        </authorList>
    </citation>
    <scope>NUCLEOTIDE SEQUENCE [LARGE SCALE GENOMIC DNA]</scope>
    <source>
        <strain evidence="20 21">NEG-M</strain>
    </source>
</reference>
<evidence type="ECO:0000256" key="14">
    <source>
        <dbReference type="ARBA" id="ARBA00023221"/>
    </source>
</evidence>
<keyword evidence="5 19" id="KW-0812">Transmembrane</keyword>
<organism evidence="21">
    <name type="scientific">Naegleria gruberi</name>
    <name type="common">Amoeba</name>
    <dbReference type="NCBI Taxonomy" id="5762"/>
    <lineage>
        <taxon>Eukaryota</taxon>
        <taxon>Discoba</taxon>
        <taxon>Heterolobosea</taxon>
        <taxon>Tetramitia</taxon>
        <taxon>Eutetramitia</taxon>
        <taxon>Vahlkampfiidae</taxon>
        <taxon>Naegleria</taxon>
    </lineage>
</organism>
<evidence type="ECO:0000256" key="10">
    <source>
        <dbReference type="ARBA" id="ARBA00023011"/>
    </source>
</evidence>
<dbReference type="KEGG" id="ngr:NAEGRDRAFT_64620"/>
<dbReference type="Pfam" id="PF01222">
    <property type="entry name" value="ERG4_ERG24"/>
    <property type="match status" value="1"/>
</dbReference>
<dbReference type="RefSeq" id="XP_002679915.1">
    <property type="nucleotide sequence ID" value="XM_002679869.1"/>
</dbReference>
<evidence type="ECO:0000256" key="12">
    <source>
        <dbReference type="ARBA" id="ARBA00023136"/>
    </source>
</evidence>
<comment type="similarity">
    <text evidence="2">Belongs to the ERG4/ERG24 family.</text>
</comment>
<evidence type="ECO:0000256" key="16">
    <source>
        <dbReference type="ARBA" id="ARBA00031227"/>
    </source>
</evidence>
<feature type="transmembrane region" description="Helical" evidence="19">
    <location>
        <begin position="71"/>
        <end position="90"/>
    </location>
</feature>
<comment type="pathway">
    <text evidence="17">Steroid biosynthesis.</text>
</comment>
<keyword evidence="9" id="KW-0560">Oxidoreductase</keyword>
<feature type="transmembrane region" description="Helical" evidence="19">
    <location>
        <begin position="96"/>
        <end position="125"/>
    </location>
</feature>
<gene>
    <name evidence="20" type="ORF">NAEGRDRAFT_64620</name>
</gene>
<evidence type="ECO:0000256" key="1">
    <source>
        <dbReference type="ARBA" id="ARBA00004141"/>
    </source>
</evidence>
<dbReference type="STRING" id="5762.D2V704"/>
<evidence type="ECO:0000256" key="5">
    <source>
        <dbReference type="ARBA" id="ARBA00022692"/>
    </source>
</evidence>
<dbReference type="PROSITE" id="PS01018">
    <property type="entry name" value="STEROL_REDUCT_2"/>
    <property type="match status" value="1"/>
</dbReference>
<keyword evidence="8 19" id="KW-1133">Transmembrane helix</keyword>
<feature type="transmembrane region" description="Helical" evidence="19">
    <location>
        <begin position="32"/>
        <end position="50"/>
    </location>
</feature>
<keyword evidence="11" id="KW-0443">Lipid metabolism</keyword>
<evidence type="ECO:0000256" key="9">
    <source>
        <dbReference type="ARBA" id="ARBA00023002"/>
    </source>
</evidence>
<comment type="subcellular location">
    <subcellularLocation>
        <location evidence="1">Membrane</location>
        <topology evidence="1">Multi-pass membrane protein</topology>
    </subcellularLocation>
</comment>
<keyword evidence="6" id="KW-0521">NADP</keyword>
<evidence type="ECO:0000313" key="21">
    <source>
        <dbReference type="Proteomes" id="UP000006671"/>
    </source>
</evidence>
<accession>D2V704</accession>
<evidence type="ECO:0000256" key="11">
    <source>
        <dbReference type="ARBA" id="ARBA00023098"/>
    </source>
</evidence>
<evidence type="ECO:0000256" key="2">
    <source>
        <dbReference type="ARBA" id="ARBA00005402"/>
    </source>
</evidence>
<dbReference type="EC" id="1.3.1.70" evidence="3"/>
<dbReference type="VEuPathDB" id="AmoebaDB:NAEGRDRAFT_64620"/>
<protein>
    <recommendedName>
        <fullName evidence="18">Delta(14)-sterol reductase</fullName>
        <ecNumber evidence="3">1.3.1.70</ecNumber>
    </recommendedName>
    <alternativeName>
        <fullName evidence="15">C-14 sterol reductase</fullName>
    </alternativeName>
    <alternativeName>
        <fullName evidence="16">Sterol C14-reductase</fullName>
    </alternativeName>
</protein>
<proteinExistence type="inferred from homology"/>
<dbReference type="EMBL" id="GG738855">
    <property type="protein sequence ID" value="EFC47171.1"/>
    <property type="molecule type" value="Genomic_DNA"/>
</dbReference>
<name>D2V704_NAEGR</name>
<dbReference type="FunCoup" id="D2V704">
    <property type="interactions" value="163"/>
</dbReference>
<keyword evidence="10" id="KW-0756">Sterol biosynthesis</keyword>
<evidence type="ECO:0000256" key="17">
    <source>
        <dbReference type="ARBA" id="ARBA00060577"/>
    </source>
</evidence>
<evidence type="ECO:0000256" key="13">
    <source>
        <dbReference type="ARBA" id="ARBA00023166"/>
    </source>
</evidence>
<dbReference type="InterPro" id="IPR018083">
    <property type="entry name" value="Sterol_reductase_CS"/>
</dbReference>
<keyword evidence="4" id="KW-0444">Lipid biosynthesis</keyword>
<keyword evidence="14" id="KW-0753">Steroid metabolism</keyword>
<feature type="transmembrane region" description="Helical" evidence="19">
    <location>
        <begin position="264"/>
        <end position="281"/>
    </location>
</feature>